<feature type="compositionally biased region" description="Basic and acidic residues" evidence="1">
    <location>
        <begin position="330"/>
        <end position="343"/>
    </location>
</feature>
<feature type="region of interest" description="Disordered" evidence="1">
    <location>
        <begin position="1"/>
        <end position="26"/>
    </location>
</feature>
<dbReference type="EMBL" id="BAAAES010000011">
    <property type="protein sequence ID" value="GAA0675031.1"/>
    <property type="molecule type" value="Genomic_DNA"/>
</dbReference>
<dbReference type="Proteomes" id="UP001500238">
    <property type="component" value="Unassembled WGS sequence"/>
</dbReference>
<dbReference type="Pfam" id="PF18821">
    <property type="entry name" value="LPD7"/>
    <property type="match status" value="1"/>
</dbReference>
<feature type="region of interest" description="Disordered" evidence="1">
    <location>
        <begin position="134"/>
        <end position="160"/>
    </location>
</feature>
<reference evidence="3 4" key="1">
    <citation type="journal article" date="2019" name="Int. J. Syst. Evol. Microbiol.">
        <title>The Global Catalogue of Microorganisms (GCM) 10K type strain sequencing project: providing services to taxonomists for standard genome sequencing and annotation.</title>
        <authorList>
            <consortium name="The Broad Institute Genomics Platform"/>
            <consortium name="The Broad Institute Genome Sequencing Center for Infectious Disease"/>
            <person name="Wu L."/>
            <person name="Ma J."/>
        </authorList>
    </citation>
    <scope>NUCLEOTIDE SEQUENCE [LARGE SCALE GENOMIC DNA]</scope>
    <source>
        <strain evidence="3 4">JCM 14603</strain>
    </source>
</reference>
<comment type="caution">
    <text evidence="3">The sequence shown here is derived from an EMBL/GenBank/DDBJ whole genome shotgun (WGS) entry which is preliminary data.</text>
</comment>
<feature type="domain" description="Large polyvalent protein-associated" evidence="2">
    <location>
        <begin position="53"/>
        <end position="128"/>
    </location>
</feature>
<feature type="region of interest" description="Disordered" evidence="1">
    <location>
        <begin position="168"/>
        <end position="187"/>
    </location>
</feature>
<dbReference type="InterPro" id="IPR040677">
    <property type="entry name" value="LPD7"/>
</dbReference>
<feature type="region of interest" description="Disordered" evidence="1">
    <location>
        <begin position="324"/>
        <end position="343"/>
    </location>
</feature>
<keyword evidence="4" id="KW-1185">Reference proteome</keyword>
<accession>A0ABN1HZ71</accession>
<name>A0ABN1HZ71_9SPHN</name>
<gene>
    <name evidence="3" type="ORF">GCM10009102_28990</name>
</gene>
<dbReference type="RefSeq" id="WP_163956684.1">
    <property type="nucleotide sequence ID" value="NZ_BAAAES010000011.1"/>
</dbReference>
<evidence type="ECO:0000256" key="1">
    <source>
        <dbReference type="SAM" id="MobiDB-lite"/>
    </source>
</evidence>
<proteinExistence type="predicted"/>
<evidence type="ECO:0000313" key="3">
    <source>
        <dbReference type="EMBL" id="GAA0675031.1"/>
    </source>
</evidence>
<sequence length="435" mass="47039">MSADNSIARGGREADPQTAQTGFEIPPELTARYEVRIIEAAGGSEQRLGLFRAGERERPAIEITDNRIVARLEDAETVASLVKIAQHNGWDRIDVEGSPEFRQTVWSAATREGLTVSGYEPSFAEAERVEALRGQVAARRERERPSEAPTSPQAAGSEVVRPALDADAGRDRAAQAPPAETSGLELSDGDRRLLLTLSRHNEDRKALFAITGGDKDAFQRDVEAERIALNRKALENALERALESPTLVKAFERSGYEPDALREMGKADAWDREVADAVYLVRSGLNRSVLAQETGTVVSLADKLAQDRDGPPVAEPIIVGPEVGSAGRAARPDGARDAAADRRHGSDDLAELFLHGGAERIAAEPRLASALEAQAAMERHIGEVFDGDAGQIASANLESRHMISGVLRRGLDVAVREPTPVRQIEPMQAQPDLER</sequence>
<protein>
    <recommendedName>
        <fullName evidence="2">Large polyvalent protein-associated domain-containing protein</fullName>
    </recommendedName>
</protein>
<evidence type="ECO:0000313" key="4">
    <source>
        <dbReference type="Proteomes" id="UP001500238"/>
    </source>
</evidence>
<evidence type="ECO:0000259" key="2">
    <source>
        <dbReference type="Pfam" id="PF18821"/>
    </source>
</evidence>
<organism evidence="3 4">
    <name type="scientific">Sphingomonas insulae</name>
    <dbReference type="NCBI Taxonomy" id="424800"/>
    <lineage>
        <taxon>Bacteria</taxon>
        <taxon>Pseudomonadati</taxon>
        <taxon>Pseudomonadota</taxon>
        <taxon>Alphaproteobacteria</taxon>
        <taxon>Sphingomonadales</taxon>
        <taxon>Sphingomonadaceae</taxon>
        <taxon>Sphingomonas</taxon>
    </lineage>
</organism>